<dbReference type="InterPro" id="IPR011009">
    <property type="entry name" value="Kinase-like_dom_sf"/>
</dbReference>
<dbReference type="GO" id="GO:0004521">
    <property type="term" value="F:RNA endonuclease activity"/>
    <property type="evidence" value="ECO:0007669"/>
    <property type="project" value="InterPro"/>
</dbReference>
<dbReference type="PANTHER" id="PTHR13954">
    <property type="entry name" value="IRE1-RELATED"/>
    <property type="match status" value="1"/>
</dbReference>
<evidence type="ECO:0000313" key="3">
    <source>
        <dbReference type="Proteomes" id="UP000198287"/>
    </source>
</evidence>
<dbReference type="GO" id="GO:1990604">
    <property type="term" value="C:IRE1-TRAF2-ASK1 complex"/>
    <property type="evidence" value="ECO:0007669"/>
    <property type="project" value="TreeGrafter"/>
</dbReference>
<dbReference type="PROSITE" id="PS50011">
    <property type="entry name" value="PROTEIN_KINASE_DOM"/>
    <property type="match status" value="1"/>
</dbReference>
<keyword evidence="3" id="KW-1185">Reference proteome</keyword>
<organism evidence="2 3">
    <name type="scientific">Folsomia candida</name>
    <name type="common">Springtail</name>
    <dbReference type="NCBI Taxonomy" id="158441"/>
    <lineage>
        <taxon>Eukaryota</taxon>
        <taxon>Metazoa</taxon>
        <taxon>Ecdysozoa</taxon>
        <taxon>Arthropoda</taxon>
        <taxon>Hexapoda</taxon>
        <taxon>Collembola</taxon>
        <taxon>Entomobryomorpha</taxon>
        <taxon>Isotomoidea</taxon>
        <taxon>Isotomidae</taxon>
        <taxon>Proisotominae</taxon>
        <taxon>Folsomia</taxon>
    </lineage>
</organism>
<dbReference type="InterPro" id="IPR000719">
    <property type="entry name" value="Prot_kinase_dom"/>
</dbReference>
<dbReference type="Pfam" id="PF00069">
    <property type="entry name" value="Pkinase"/>
    <property type="match status" value="1"/>
</dbReference>
<accession>A0A226D7B3</accession>
<name>A0A226D7B3_FOLCA</name>
<dbReference type="GO" id="GO:0036498">
    <property type="term" value="P:IRE1-mediated unfolded protein response"/>
    <property type="evidence" value="ECO:0007669"/>
    <property type="project" value="TreeGrafter"/>
</dbReference>
<dbReference type="GO" id="GO:0004674">
    <property type="term" value="F:protein serine/threonine kinase activity"/>
    <property type="evidence" value="ECO:0007669"/>
    <property type="project" value="InterPro"/>
</dbReference>
<dbReference type="Proteomes" id="UP000198287">
    <property type="component" value="Unassembled WGS sequence"/>
</dbReference>
<dbReference type="EMBL" id="LNIX01000032">
    <property type="protein sequence ID" value="OXA40758.1"/>
    <property type="molecule type" value="Genomic_DNA"/>
</dbReference>
<proteinExistence type="predicted"/>
<dbReference type="InterPro" id="IPR045133">
    <property type="entry name" value="IRE1/2-like"/>
</dbReference>
<dbReference type="Gene3D" id="3.30.200.20">
    <property type="entry name" value="Phosphorylase Kinase, domain 1"/>
    <property type="match status" value="1"/>
</dbReference>
<dbReference type="AlphaFoldDB" id="A0A226D7B3"/>
<comment type="caution">
    <text evidence="2">The sequence shown here is derived from an EMBL/GenBank/DDBJ whole genome shotgun (WGS) entry which is preliminary data.</text>
</comment>
<protein>
    <submittedName>
        <fullName evidence="2">Serine/threonine-protein kinase/endoribonuclease IRE2</fullName>
    </submittedName>
</protein>
<gene>
    <name evidence="2" type="ORF">Fcan01_24548</name>
</gene>
<reference evidence="2 3" key="1">
    <citation type="submission" date="2015-12" db="EMBL/GenBank/DDBJ databases">
        <title>The genome of Folsomia candida.</title>
        <authorList>
            <person name="Faddeeva A."/>
            <person name="Derks M.F."/>
            <person name="Anvar Y."/>
            <person name="Smit S."/>
            <person name="Van Straalen N."/>
            <person name="Roelofs D."/>
        </authorList>
    </citation>
    <scope>NUCLEOTIDE SEQUENCE [LARGE SCALE GENOMIC DNA]</scope>
    <source>
        <strain evidence="2 3">VU population</strain>
        <tissue evidence="2">Whole body</tissue>
    </source>
</reference>
<evidence type="ECO:0000259" key="1">
    <source>
        <dbReference type="PROSITE" id="PS50011"/>
    </source>
</evidence>
<sequence>MGIQDSERPSVKDANPGIKLDKVAWTKSNKYSRHFIHGQNRRKHGNRANQDRHEFKDIEDMRQVGTSKIYYNPKQLELGCSTTLVYKGYFASPKTKAAVKVILLRNHEVIKEDFAIWQKIKGGVNIIKYYGYFDIKNNGAPMRYVAMEVATSTLKRQVKELRLSTHDIQGYLRDAAKGIEWLHSKNIIHRNIKPDNILIMQNGRANLSEFGLVKVINPDGDQFDSLGRGVFDWMAPEAITSCVDSVELNATKSLDIFAFGVTIAYAVLGGKHLFGPPLFRAVNIIQGKVIYMDKVASVIDERHVTIIKEMVKTNPSSRPTISNIIKNAFTD</sequence>
<dbReference type="Gene3D" id="1.10.510.10">
    <property type="entry name" value="Transferase(Phosphotransferase) domain 1"/>
    <property type="match status" value="1"/>
</dbReference>
<dbReference type="GO" id="GO:0051082">
    <property type="term" value="F:unfolded protein binding"/>
    <property type="evidence" value="ECO:0007669"/>
    <property type="project" value="TreeGrafter"/>
</dbReference>
<keyword evidence="2" id="KW-0808">Transferase</keyword>
<dbReference type="STRING" id="158441.A0A226D7B3"/>
<keyword evidence="2" id="KW-0418">Kinase</keyword>
<feature type="domain" description="Protein kinase" evidence="1">
    <location>
        <begin position="55"/>
        <end position="330"/>
    </location>
</feature>
<evidence type="ECO:0000313" key="2">
    <source>
        <dbReference type="EMBL" id="OXA40758.1"/>
    </source>
</evidence>
<dbReference type="GO" id="GO:0005524">
    <property type="term" value="F:ATP binding"/>
    <property type="evidence" value="ECO:0007669"/>
    <property type="project" value="InterPro"/>
</dbReference>
<dbReference type="PANTHER" id="PTHR13954:SF6">
    <property type="entry name" value="NON-SPECIFIC SERINE_THREONINE PROTEIN KINASE"/>
    <property type="match status" value="1"/>
</dbReference>
<dbReference type="OrthoDB" id="8187887at2759"/>
<dbReference type="SUPFAM" id="SSF56112">
    <property type="entry name" value="Protein kinase-like (PK-like)"/>
    <property type="match status" value="1"/>
</dbReference>
<dbReference type="GO" id="GO:0070059">
    <property type="term" value="P:intrinsic apoptotic signaling pathway in response to endoplasmic reticulum stress"/>
    <property type="evidence" value="ECO:0007669"/>
    <property type="project" value="TreeGrafter"/>
</dbReference>
<dbReference type="OMA" id="NEHHANI"/>